<evidence type="ECO:0000313" key="1">
    <source>
        <dbReference type="EMBL" id="SDT76737.1"/>
    </source>
</evidence>
<name>A0A1H2D2G7_9ACTN</name>
<evidence type="ECO:0000313" key="2">
    <source>
        <dbReference type="Proteomes" id="UP000198688"/>
    </source>
</evidence>
<keyword evidence="2" id="KW-1185">Reference proteome</keyword>
<reference evidence="1 2" key="1">
    <citation type="submission" date="2016-10" db="EMBL/GenBank/DDBJ databases">
        <authorList>
            <person name="de Groot N.N."/>
        </authorList>
    </citation>
    <scope>NUCLEOTIDE SEQUENCE [LARGE SCALE GENOMIC DNA]</scope>
    <source>
        <strain evidence="1 2">DSM 43941</strain>
    </source>
</reference>
<dbReference type="EMBL" id="LT629758">
    <property type="protein sequence ID" value="SDT76737.1"/>
    <property type="molecule type" value="Genomic_DNA"/>
</dbReference>
<dbReference type="RefSeq" id="WP_092552710.1">
    <property type="nucleotide sequence ID" value="NZ_BOMJ01000037.1"/>
</dbReference>
<dbReference type="AlphaFoldDB" id="A0A1H2D2G7"/>
<dbReference type="Proteomes" id="UP000198688">
    <property type="component" value="Chromosome I"/>
</dbReference>
<gene>
    <name evidence="1" type="ORF">SAMN04489716_7716</name>
</gene>
<proteinExistence type="predicted"/>
<dbReference type="STRING" id="113562.SAMN04489716_7716"/>
<organism evidence="1 2">
    <name type="scientific">Actinoplanes derwentensis</name>
    <dbReference type="NCBI Taxonomy" id="113562"/>
    <lineage>
        <taxon>Bacteria</taxon>
        <taxon>Bacillati</taxon>
        <taxon>Actinomycetota</taxon>
        <taxon>Actinomycetes</taxon>
        <taxon>Micromonosporales</taxon>
        <taxon>Micromonosporaceae</taxon>
        <taxon>Actinoplanes</taxon>
    </lineage>
</organism>
<accession>A0A1H2D2G7</accession>
<sequence length="163" mass="16972">MLGIPRRAQIIAAGLVTASLSIGSIAWASWRLAGSGNSTATAGSVVELRTAGHAQPDTALYPGAITGLLITVANDNGFPVRVTTVRPGSGRISIDEKHRSAGCHTSGVALTEQFFNVSWAVPARSEATFLLPESIRMTEDSDSACQDATFRAPLAVIGRSDAH</sequence>
<protein>
    <submittedName>
        <fullName evidence="1">Uncharacterized protein</fullName>
    </submittedName>
</protein>
<dbReference type="OrthoDB" id="3637162at2"/>